<dbReference type="Gene3D" id="6.10.110.10">
    <property type="match status" value="1"/>
</dbReference>
<keyword evidence="3" id="KW-1185">Reference proteome</keyword>
<dbReference type="Proteomes" id="UP000707451">
    <property type="component" value="Unassembled WGS sequence"/>
</dbReference>
<dbReference type="EMBL" id="JAHRHY010000001">
    <property type="protein sequence ID" value="KAG9072855.1"/>
    <property type="molecule type" value="Genomic_DNA"/>
</dbReference>
<proteinExistence type="predicted"/>
<dbReference type="OrthoDB" id="10394080at2759"/>
<feature type="compositionally biased region" description="Acidic residues" evidence="1">
    <location>
        <begin position="117"/>
        <end position="132"/>
    </location>
</feature>
<dbReference type="InterPro" id="IPR038213">
    <property type="entry name" value="IFI6/IFI27-like_sf"/>
</dbReference>
<name>A0A9P7Y4P1_9FUNG</name>
<feature type="region of interest" description="Disordered" evidence="1">
    <location>
        <begin position="114"/>
        <end position="137"/>
    </location>
</feature>
<evidence type="ECO:0000313" key="2">
    <source>
        <dbReference type="EMBL" id="KAG9072855.1"/>
    </source>
</evidence>
<reference evidence="2" key="1">
    <citation type="submission" date="2021-06" db="EMBL/GenBank/DDBJ databases">
        <title>Genome Sequence of Mortierella hyaline Strain SCG-10, a Cold-Adapted, Nitrate-Reducing Fungus Isolated from Soil in Minnesota, USA.</title>
        <authorList>
            <person name="Aldossari N."/>
        </authorList>
    </citation>
    <scope>NUCLEOTIDE SEQUENCE</scope>
    <source>
        <strain evidence="2">SCG-10</strain>
    </source>
</reference>
<sequence>MPWISLSTGAVVIIGAVALPVTIPFTVAALGFSSTGVVVGSAAIKTIAVYGGIESVGSICATLQLISGLGVAENVIAAAVGGVTVGVISKIADCLQPARNDGGRPLAARDVALDETTGGDDEDAEGTNAEDSEGIRNTKGGAHFVVKGVYSATATEDEGEQPANATTTETTIGGGGEDGNVNGTVMVDDNASVFSLIY</sequence>
<gene>
    <name evidence="2" type="ORF">KI688_000635</name>
</gene>
<protein>
    <submittedName>
        <fullName evidence="2">Uncharacterized protein</fullName>
    </submittedName>
</protein>
<evidence type="ECO:0000313" key="3">
    <source>
        <dbReference type="Proteomes" id="UP000707451"/>
    </source>
</evidence>
<dbReference type="AlphaFoldDB" id="A0A9P7Y4P1"/>
<comment type="caution">
    <text evidence="2">The sequence shown here is derived from an EMBL/GenBank/DDBJ whole genome shotgun (WGS) entry which is preliminary data.</text>
</comment>
<accession>A0A9P7Y4P1</accession>
<organism evidence="2 3">
    <name type="scientific">Linnemannia hyalina</name>
    <dbReference type="NCBI Taxonomy" id="64524"/>
    <lineage>
        <taxon>Eukaryota</taxon>
        <taxon>Fungi</taxon>
        <taxon>Fungi incertae sedis</taxon>
        <taxon>Mucoromycota</taxon>
        <taxon>Mortierellomycotina</taxon>
        <taxon>Mortierellomycetes</taxon>
        <taxon>Mortierellales</taxon>
        <taxon>Mortierellaceae</taxon>
        <taxon>Linnemannia</taxon>
    </lineage>
</organism>
<evidence type="ECO:0000256" key="1">
    <source>
        <dbReference type="SAM" id="MobiDB-lite"/>
    </source>
</evidence>
<feature type="region of interest" description="Disordered" evidence="1">
    <location>
        <begin position="154"/>
        <end position="181"/>
    </location>
</feature>